<dbReference type="Proteomes" id="UP000682733">
    <property type="component" value="Unassembled WGS sequence"/>
</dbReference>
<evidence type="ECO:0000313" key="3">
    <source>
        <dbReference type="EMBL" id="CAF4148436.1"/>
    </source>
</evidence>
<name>A0A8S2EWW9_9BILA</name>
<evidence type="ECO:0000313" key="4">
    <source>
        <dbReference type="Proteomes" id="UP000677228"/>
    </source>
</evidence>
<reference evidence="2" key="1">
    <citation type="submission" date="2021-02" db="EMBL/GenBank/DDBJ databases">
        <authorList>
            <person name="Nowell W R."/>
        </authorList>
    </citation>
    <scope>NUCLEOTIDE SEQUENCE</scope>
</reference>
<protein>
    <submittedName>
        <fullName evidence="2">Uncharacterized protein</fullName>
    </submittedName>
</protein>
<feature type="non-terminal residue" evidence="2">
    <location>
        <position position="1"/>
    </location>
</feature>
<feature type="compositionally biased region" description="Polar residues" evidence="1">
    <location>
        <begin position="122"/>
        <end position="134"/>
    </location>
</feature>
<comment type="caution">
    <text evidence="2">The sequence shown here is derived from an EMBL/GenBank/DDBJ whole genome shotgun (WGS) entry which is preliminary data.</text>
</comment>
<dbReference type="EMBL" id="CAJNOK010021752">
    <property type="protein sequence ID" value="CAF1337135.1"/>
    <property type="molecule type" value="Genomic_DNA"/>
</dbReference>
<sequence length="240" mass="26400">MMIDNYSDEPSMDNSSNSEDVSVSRDQSKQMMKMILEQHDLLVKTLCSQHVSVSPAIVCSSQSAPPPQMSSQTSSLTDNHIAMSHTLPTLSSTPVQKRKTTVSPLTSASTSRHKSLGRISDNDSSPTIQQNQSSNKEKQFELVTVAGSSIVKGLGNMTIDFSNKSFRYHVHTKHGAGIERMTEFMKEKHFKPSPRFIVCVGTTNLKYDKSSDALDKTKLLIVTFKNSCPDSKLALTTVSP</sequence>
<feature type="compositionally biased region" description="Polar residues" evidence="1">
    <location>
        <begin position="86"/>
        <end position="110"/>
    </location>
</feature>
<proteinExistence type="predicted"/>
<feature type="region of interest" description="Disordered" evidence="1">
    <location>
        <begin position="1"/>
        <end position="28"/>
    </location>
</feature>
<feature type="region of interest" description="Disordered" evidence="1">
    <location>
        <begin position="86"/>
        <end position="136"/>
    </location>
</feature>
<feature type="compositionally biased region" description="Acidic residues" evidence="1">
    <location>
        <begin position="1"/>
        <end position="11"/>
    </location>
</feature>
<evidence type="ECO:0000256" key="1">
    <source>
        <dbReference type="SAM" id="MobiDB-lite"/>
    </source>
</evidence>
<accession>A0A8S2EWW9</accession>
<dbReference type="Proteomes" id="UP000677228">
    <property type="component" value="Unassembled WGS sequence"/>
</dbReference>
<dbReference type="EMBL" id="CAJOBA010043375">
    <property type="protein sequence ID" value="CAF4148436.1"/>
    <property type="molecule type" value="Genomic_DNA"/>
</dbReference>
<dbReference type="AlphaFoldDB" id="A0A8S2EWW9"/>
<gene>
    <name evidence="2" type="ORF">OVA965_LOCUS30168</name>
    <name evidence="3" type="ORF">TMI583_LOCUS30964</name>
</gene>
<feature type="compositionally biased region" description="Low complexity" evidence="1">
    <location>
        <begin position="12"/>
        <end position="21"/>
    </location>
</feature>
<evidence type="ECO:0000313" key="2">
    <source>
        <dbReference type="EMBL" id="CAF1337135.1"/>
    </source>
</evidence>
<organism evidence="2 4">
    <name type="scientific">Didymodactylos carnosus</name>
    <dbReference type="NCBI Taxonomy" id="1234261"/>
    <lineage>
        <taxon>Eukaryota</taxon>
        <taxon>Metazoa</taxon>
        <taxon>Spiralia</taxon>
        <taxon>Gnathifera</taxon>
        <taxon>Rotifera</taxon>
        <taxon>Eurotatoria</taxon>
        <taxon>Bdelloidea</taxon>
        <taxon>Philodinida</taxon>
        <taxon>Philodinidae</taxon>
        <taxon>Didymodactylos</taxon>
    </lineage>
</organism>